<reference evidence="2 3" key="1">
    <citation type="submission" date="2020-07" db="EMBL/GenBank/DDBJ databases">
        <title>Sequencing the genomes of 1000 actinobacteria strains.</title>
        <authorList>
            <person name="Klenk H.-P."/>
        </authorList>
    </citation>
    <scope>NUCLEOTIDE SEQUENCE [LARGE SCALE GENOMIC DNA]</scope>
    <source>
        <strain evidence="2 3">DSM 45927</strain>
    </source>
</reference>
<evidence type="ECO:0000256" key="1">
    <source>
        <dbReference type="SAM" id="MobiDB-lite"/>
    </source>
</evidence>
<gene>
    <name evidence="2" type="ORF">HNR12_002492</name>
</gene>
<dbReference type="AlphaFoldDB" id="A0A853BNC8"/>
<keyword evidence="3" id="KW-1185">Reference proteome</keyword>
<accession>A0A853BNC8</accession>
<evidence type="ECO:0000313" key="3">
    <source>
        <dbReference type="Proteomes" id="UP000575985"/>
    </source>
</evidence>
<comment type="caution">
    <text evidence="2">The sequence shown here is derived from an EMBL/GenBank/DDBJ whole genome shotgun (WGS) entry which is preliminary data.</text>
</comment>
<proteinExistence type="predicted"/>
<feature type="region of interest" description="Disordered" evidence="1">
    <location>
        <begin position="370"/>
        <end position="397"/>
    </location>
</feature>
<dbReference type="RefSeq" id="WP_179767615.1">
    <property type="nucleotide sequence ID" value="NZ_JACCFO010000001.1"/>
</dbReference>
<name>A0A853BNC8_9ACTN</name>
<evidence type="ECO:0000313" key="2">
    <source>
        <dbReference type="EMBL" id="NYI96215.1"/>
    </source>
</evidence>
<organism evidence="2 3">
    <name type="scientific">Streptomonospora nanhaiensis</name>
    <dbReference type="NCBI Taxonomy" id="1323731"/>
    <lineage>
        <taxon>Bacteria</taxon>
        <taxon>Bacillati</taxon>
        <taxon>Actinomycetota</taxon>
        <taxon>Actinomycetes</taxon>
        <taxon>Streptosporangiales</taxon>
        <taxon>Nocardiopsidaceae</taxon>
        <taxon>Streptomonospora</taxon>
    </lineage>
</organism>
<dbReference type="Proteomes" id="UP000575985">
    <property type="component" value="Unassembled WGS sequence"/>
</dbReference>
<protein>
    <submittedName>
        <fullName evidence="2">Uncharacterized protein</fullName>
    </submittedName>
</protein>
<dbReference type="EMBL" id="JACCFO010000001">
    <property type="protein sequence ID" value="NYI96215.1"/>
    <property type="molecule type" value="Genomic_DNA"/>
</dbReference>
<sequence>MDRMRRAGDLKVELLEFGLEPRFAAERDAVLADASDETAEDGAVASQLIDSFLLEHELAGGGTVLDRFLAARPDLGDEDRAMLLSWRDPVEGVFRVDAREGAALVAFNLVDERTYRMHSNLGEDGSAAVAVGDFLVTRLVPVGEDWMISGEPVAFAAEDAADVYEIAEELAWHHPEQVFRNPEKLAEGWRLQAEHRASFIELFGSDEVVVPAAELADRLEELDRHHYERTREPGDPEWAEVAGEGGSRADLRVEEWEEAETAGLVYDPEEGLGVYADFGLAEEAFADPDLVVKRRYREVISMYVRDATIPPVPVRRLAARDTAKADRVFRTLLNKPRFSWERDGEDLLRRYKPEHYAHPPLPLMMPPPGYASAGEDGGGGVSAPAARAGGPAGAGDF</sequence>